<accession>A0ABS8UV62</accession>
<evidence type="ECO:0000313" key="3">
    <source>
        <dbReference type="Proteomes" id="UP000823775"/>
    </source>
</evidence>
<feature type="compositionally biased region" description="Basic and acidic residues" evidence="1">
    <location>
        <begin position="1"/>
        <end position="10"/>
    </location>
</feature>
<protein>
    <submittedName>
        <fullName evidence="2">Uncharacterized protein</fullName>
    </submittedName>
</protein>
<name>A0ABS8UV62_DATST</name>
<dbReference type="EMBL" id="JACEIK010002760">
    <property type="protein sequence ID" value="MCD9638705.1"/>
    <property type="molecule type" value="Genomic_DNA"/>
</dbReference>
<proteinExistence type="predicted"/>
<feature type="compositionally biased region" description="Low complexity" evidence="1">
    <location>
        <begin position="11"/>
        <end position="23"/>
    </location>
</feature>
<reference evidence="2 3" key="1">
    <citation type="journal article" date="2021" name="BMC Genomics">
        <title>Datura genome reveals duplications of psychoactive alkaloid biosynthetic genes and high mutation rate following tissue culture.</title>
        <authorList>
            <person name="Rajewski A."/>
            <person name="Carter-House D."/>
            <person name="Stajich J."/>
            <person name="Litt A."/>
        </authorList>
    </citation>
    <scope>NUCLEOTIDE SEQUENCE [LARGE SCALE GENOMIC DNA]</scope>
    <source>
        <strain evidence="2">AR-01</strain>
    </source>
</reference>
<sequence length="101" mass="11074">MQISKLEETTGHTTRPTTRCTTRGANSIGTTRSAMRQQGRHTAWREAPASQCHSKHEAPFTSALFLARRTKGFPTTKIDLLLQLGKGTSNSKSKSSTSRKA</sequence>
<organism evidence="2 3">
    <name type="scientific">Datura stramonium</name>
    <name type="common">Jimsonweed</name>
    <name type="synonym">Common thornapple</name>
    <dbReference type="NCBI Taxonomy" id="4076"/>
    <lineage>
        <taxon>Eukaryota</taxon>
        <taxon>Viridiplantae</taxon>
        <taxon>Streptophyta</taxon>
        <taxon>Embryophyta</taxon>
        <taxon>Tracheophyta</taxon>
        <taxon>Spermatophyta</taxon>
        <taxon>Magnoliopsida</taxon>
        <taxon>eudicotyledons</taxon>
        <taxon>Gunneridae</taxon>
        <taxon>Pentapetalae</taxon>
        <taxon>asterids</taxon>
        <taxon>lamiids</taxon>
        <taxon>Solanales</taxon>
        <taxon>Solanaceae</taxon>
        <taxon>Solanoideae</taxon>
        <taxon>Datureae</taxon>
        <taxon>Datura</taxon>
    </lineage>
</organism>
<comment type="caution">
    <text evidence="2">The sequence shown here is derived from an EMBL/GenBank/DDBJ whole genome shotgun (WGS) entry which is preliminary data.</text>
</comment>
<feature type="compositionally biased region" description="Polar residues" evidence="1">
    <location>
        <begin position="24"/>
        <end position="36"/>
    </location>
</feature>
<evidence type="ECO:0000313" key="2">
    <source>
        <dbReference type="EMBL" id="MCD9638705.1"/>
    </source>
</evidence>
<gene>
    <name evidence="2" type="ORF">HAX54_022839</name>
</gene>
<dbReference type="Proteomes" id="UP000823775">
    <property type="component" value="Unassembled WGS sequence"/>
</dbReference>
<evidence type="ECO:0000256" key="1">
    <source>
        <dbReference type="SAM" id="MobiDB-lite"/>
    </source>
</evidence>
<feature type="region of interest" description="Disordered" evidence="1">
    <location>
        <begin position="1"/>
        <end position="58"/>
    </location>
</feature>
<keyword evidence="3" id="KW-1185">Reference proteome</keyword>